<dbReference type="Proteomes" id="UP000716291">
    <property type="component" value="Unassembled WGS sequence"/>
</dbReference>
<accession>A0A9P6X7C6</accession>
<dbReference type="PROSITE" id="PS50010">
    <property type="entry name" value="DH_2"/>
    <property type="match status" value="1"/>
</dbReference>
<proteinExistence type="predicted"/>
<reference evidence="3" key="1">
    <citation type="journal article" date="2020" name="Microb. Genom.">
        <title>Genetic diversity of clinical and environmental Mucorales isolates obtained from an investigation of mucormycosis cases among solid organ transplant recipients.</title>
        <authorList>
            <person name="Nguyen M.H."/>
            <person name="Kaul D."/>
            <person name="Muto C."/>
            <person name="Cheng S.J."/>
            <person name="Richter R.A."/>
            <person name="Bruno V.M."/>
            <person name="Liu G."/>
            <person name="Beyhan S."/>
            <person name="Sundermann A.J."/>
            <person name="Mounaud S."/>
            <person name="Pasculle A.W."/>
            <person name="Nierman W.C."/>
            <person name="Driscoll E."/>
            <person name="Cumbie R."/>
            <person name="Clancy C.J."/>
            <person name="Dupont C.L."/>
        </authorList>
    </citation>
    <scope>NUCLEOTIDE SEQUENCE</scope>
    <source>
        <strain evidence="3">GL11</strain>
    </source>
</reference>
<dbReference type="GO" id="GO:0005737">
    <property type="term" value="C:cytoplasm"/>
    <property type="evidence" value="ECO:0007669"/>
    <property type="project" value="TreeGrafter"/>
</dbReference>
<dbReference type="InterPro" id="IPR000219">
    <property type="entry name" value="DH_dom"/>
</dbReference>
<dbReference type="CDD" id="cd00160">
    <property type="entry name" value="RhoGEF"/>
    <property type="match status" value="1"/>
</dbReference>
<dbReference type="Pfam" id="PF00621">
    <property type="entry name" value="RhoGEF"/>
    <property type="match status" value="1"/>
</dbReference>
<dbReference type="PANTHER" id="PTHR12673:SF159">
    <property type="entry name" value="LD03170P"/>
    <property type="match status" value="1"/>
</dbReference>
<comment type="caution">
    <text evidence="3">The sequence shown here is derived from an EMBL/GenBank/DDBJ whole genome shotgun (WGS) entry which is preliminary data.</text>
</comment>
<dbReference type="Gene3D" id="2.30.29.30">
    <property type="entry name" value="Pleckstrin-homology domain (PH domain)/Phosphotyrosine-binding domain (PTB)"/>
    <property type="match status" value="1"/>
</dbReference>
<gene>
    <name evidence="3" type="ORF">G6F64_007475</name>
</gene>
<feature type="domain" description="DH" evidence="2">
    <location>
        <begin position="33"/>
        <end position="219"/>
    </location>
</feature>
<dbReference type="AlphaFoldDB" id="A0A9P6X7C6"/>
<organism evidence="3 4">
    <name type="scientific">Rhizopus oryzae</name>
    <name type="common">Mucormycosis agent</name>
    <name type="synonym">Rhizopus arrhizus var. delemar</name>
    <dbReference type="NCBI Taxonomy" id="64495"/>
    <lineage>
        <taxon>Eukaryota</taxon>
        <taxon>Fungi</taxon>
        <taxon>Fungi incertae sedis</taxon>
        <taxon>Mucoromycota</taxon>
        <taxon>Mucoromycotina</taxon>
        <taxon>Mucoromycetes</taxon>
        <taxon>Mucorales</taxon>
        <taxon>Mucorineae</taxon>
        <taxon>Rhizopodaceae</taxon>
        <taxon>Rhizopus</taxon>
    </lineage>
</organism>
<evidence type="ECO:0000256" key="1">
    <source>
        <dbReference type="SAM" id="MobiDB-lite"/>
    </source>
</evidence>
<sequence length="722" mass="83322">MRYSIISLSIIEQSQSNTEATQQSTDEDKLNKKKHHAIRELLQTEHDYVDDLNHLSEVCLQALNRQQWIITEHKTTIIRNIDQILTFHSQLVTCLDSVQYDWSLIAKTFLEQVNNFSLYKQYCGMHTEAWSLLSFYRNRSEWAQFIKECTSQDDDSLLQHQQKRLHFEDYLIKPVQRICRYQLLVKEIMKYTSPDKPEYDLWTAVLSEMQEIVTEIDNLTFQRDMKERTDRFIERLDGDCRISKGHVSQLGNLLVAGAIEVTYSALGSSVSKPRPKKVTNYEPKHWFPLKMADFENLEDIEDQREHSFIVRCKKHTFIFSATCAQEKQLWTKKIQEAIGKAKTDYAEDTIIPSLPGVATNKNLPPIRPSRSFSNILDMTLTSTLSSIDKSRLSDRQLLRRSISSHVMLENNEKKNKRAESSLVKRYSADYATNQQKKRLDLKPRNNSETYIKPEPSNVPRRRHSSSLDFLSDTNSMISKMSIQFKNNHQHAMRLSVDHKLRDVCTQEYLSSRARHMRDAEPLSSVDTLIKKKKSSSLLRNSVSNLSLMMPRRTIGESVIKTAVPEAELMDEGSSSLLPKASQIASSVQSTPRQSSFDCTFTILPSSMTESNYSTIPKHKNKNKGDALAQRVLRQIASIRHIKPSIPDWNMSADTLRCETSDAPKKYSLHFKKSFASLRHSNNNSQLEEPTRPTAFAYATTPSARKNPSWKSRLPKLFFIHKS</sequence>
<dbReference type="GO" id="GO:0005085">
    <property type="term" value="F:guanyl-nucleotide exchange factor activity"/>
    <property type="evidence" value="ECO:0007669"/>
    <property type="project" value="InterPro"/>
</dbReference>
<dbReference type="SUPFAM" id="SSF48065">
    <property type="entry name" value="DBL homology domain (DH-domain)"/>
    <property type="match status" value="1"/>
</dbReference>
<dbReference type="Gene3D" id="1.20.900.10">
    <property type="entry name" value="Dbl homology (DH) domain"/>
    <property type="match status" value="1"/>
</dbReference>
<name>A0A9P6X7C6_RHIOR</name>
<dbReference type="InterPro" id="IPR011993">
    <property type="entry name" value="PH-like_dom_sf"/>
</dbReference>
<evidence type="ECO:0000313" key="3">
    <source>
        <dbReference type="EMBL" id="KAG1306597.1"/>
    </source>
</evidence>
<evidence type="ECO:0000313" key="4">
    <source>
        <dbReference type="Proteomes" id="UP000716291"/>
    </source>
</evidence>
<keyword evidence="4" id="KW-1185">Reference proteome</keyword>
<dbReference type="SMART" id="SM00325">
    <property type="entry name" value="RhoGEF"/>
    <property type="match status" value="1"/>
</dbReference>
<protein>
    <recommendedName>
        <fullName evidence="2">DH domain-containing protein</fullName>
    </recommendedName>
</protein>
<evidence type="ECO:0000259" key="2">
    <source>
        <dbReference type="PROSITE" id="PS50010"/>
    </source>
</evidence>
<dbReference type="PANTHER" id="PTHR12673">
    <property type="entry name" value="FACIOGENITAL DYSPLASIA PROTEIN"/>
    <property type="match status" value="1"/>
</dbReference>
<feature type="region of interest" description="Disordered" evidence="1">
    <location>
        <begin position="441"/>
        <end position="464"/>
    </location>
</feature>
<dbReference type="SUPFAM" id="SSF50729">
    <property type="entry name" value="PH domain-like"/>
    <property type="match status" value="1"/>
</dbReference>
<dbReference type="InterPro" id="IPR051092">
    <property type="entry name" value="FYVE_RhoGEF_PH"/>
</dbReference>
<dbReference type="EMBL" id="JAANQT010001103">
    <property type="protein sequence ID" value="KAG1306597.1"/>
    <property type="molecule type" value="Genomic_DNA"/>
</dbReference>
<dbReference type="OrthoDB" id="1716625at2759"/>
<dbReference type="InterPro" id="IPR035899">
    <property type="entry name" value="DBL_dom_sf"/>
</dbReference>